<protein>
    <recommendedName>
        <fullName evidence="2">DNA polymerase III subunit delta'</fullName>
        <ecNumber evidence="1">2.7.7.7</ecNumber>
    </recommendedName>
</protein>
<dbReference type="GO" id="GO:0003887">
    <property type="term" value="F:DNA-directed DNA polymerase activity"/>
    <property type="evidence" value="ECO:0007669"/>
    <property type="project" value="UniProtKB-KW"/>
</dbReference>
<dbReference type="InterPro" id="IPR050238">
    <property type="entry name" value="DNA_Rep/Repair_Clamp_Loader"/>
</dbReference>
<evidence type="ECO:0000256" key="5">
    <source>
        <dbReference type="ARBA" id="ARBA00022705"/>
    </source>
</evidence>
<feature type="domain" description="AAA+ ATPase" evidence="8">
    <location>
        <begin position="25"/>
        <end position="166"/>
    </location>
</feature>
<keyword evidence="3 9" id="KW-0808">Transferase</keyword>
<dbReference type="EMBL" id="CP120678">
    <property type="protein sequence ID" value="WIW70916.1"/>
    <property type="molecule type" value="Genomic_DNA"/>
</dbReference>
<dbReference type="InterPro" id="IPR004622">
    <property type="entry name" value="DNA_pol_HolB"/>
</dbReference>
<dbReference type="GO" id="GO:0006261">
    <property type="term" value="P:DNA-templated DNA replication"/>
    <property type="evidence" value="ECO:0007669"/>
    <property type="project" value="TreeGrafter"/>
</dbReference>
<dbReference type="GO" id="GO:0003677">
    <property type="term" value="F:DNA binding"/>
    <property type="evidence" value="ECO:0007669"/>
    <property type="project" value="InterPro"/>
</dbReference>
<keyword evidence="6" id="KW-0239">DNA-directed DNA polymerase</keyword>
<dbReference type="EC" id="2.7.7.7" evidence="1"/>
<accession>A0A9Y2AJ03</accession>
<name>A0A9Y2AJ03_9FIRM</name>
<dbReference type="SUPFAM" id="SSF52540">
    <property type="entry name" value="P-loop containing nucleoside triphosphate hydrolases"/>
    <property type="match status" value="1"/>
</dbReference>
<sequence>MNWHDVIGHEDVIAELKTIMKQGRMPHAVLFIGSEGIGKQLVARIMAASLFCEKQNGTPCGECFSCRQFFSNQHPDFFSLSPEGNSIKIEQIRQLQGEISLSPYLADKRIVIIDKAELMTVQSANSLLKTLEEPQGDVIFILLAHSRQSLLDTILSRCQVFNFQPLKVSVLAQALLSKGIDKDKVDILARLSDGSIGKALELWEKNGLQLRKQAIEVLDCIDLDDIWRVSTALSELERNRLLEVLEYLSMLWRDMLVLHEECNGELIYNIDMKEILNNKSDAWSTRRLLAALQLLSKVRMSLKSNANARLAMESFLLKLRDL</sequence>
<dbReference type="CDD" id="cd00009">
    <property type="entry name" value="AAA"/>
    <property type="match status" value="1"/>
</dbReference>
<comment type="catalytic activity">
    <reaction evidence="7">
        <text>DNA(n) + a 2'-deoxyribonucleoside 5'-triphosphate = DNA(n+1) + diphosphate</text>
        <dbReference type="Rhea" id="RHEA:22508"/>
        <dbReference type="Rhea" id="RHEA-COMP:17339"/>
        <dbReference type="Rhea" id="RHEA-COMP:17340"/>
        <dbReference type="ChEBI" id="CHEBI:33019"/>
        <dbReference type="ChEBI" id="CHEBI:61560"/>
        <dbReference type="ChEBI" id="CHEBI:173112"/>
        <dbReference type="EC" id="2.7.7.7"/>
    </reaction>
</comment>
<dbReference type="FunFam" id="3.40.50.300:FF:001255">
    <property type="entry name" value="DNA polymerase III subunit delta"/>
    <property type="match status" value="1"/>
</dbReference>
<evidence type="ECO:0000313" key="10">
    <source>
        <dbReference type="Proteomes" id="UP001243623"/>
    </source>
</evidence>
<dbReference type="KEGG" id="sgbi:P3F81_00915"/>
<dbReference type="SMART" id="SM00382">
    <property type="entry name" value="AAA"/>
    <property type="match status" value="1"/>
</dbReference>
<dbReference type="Gene3D" id="1.20.272.10">
    <property type="match status" value="1"/>
</dbReference>
<evidence type="ECO:0000256" key="3">
    <source>
        <dbReference type="ARBA" id="ARBA00022679"/>
    </source>
</evidence>
<evidence type="ECO:0000313" key="9">
    <source>
        <dbReference type="EMBL" id="WIW70916.1"/>
    </source>
</evidence>
<dbReference type="InterPro" id="IPR003593">
    <property type="entry name" value="AAA+_ATPase"/>
</dbReference>
<dbReference type="GO" id="GO:0008408">
    <property type="term" value="F:3'-5' exonuclease activity"/>
    <property type="evidence" value="ECO:0007669"/>
    <property type="project" value="InterPro"/>
</dbReference>
<gene>
    <name evidence="9" type="primary">holB</name>
    <name evidence="9" type="ORF">P3F81_00915</name>
</gene>
<dbReference type="PANTHER" id="PTHR11669">
    <property type="entry name" value="REPLICATION FACTOR C / DNA POLYMERASE III GAMMA-TAU SUBUNIT"/>
    <property type="match status" value="1"/>
</dbReference>
<proteinExistence type="predicted"/>
<dbReference type="Proteomes" id="UP001243623">
    <property type="component" value="Chromosome"/>
</dbReference>
<evidence type="ECO:0000256" key="2">
    <source>
        <dbReference type="ARBA" id="ARBA00014363"/>
    </source>
</evidence>
<dbReference type="AlphaFoldDB" id="A0A9Y2AJ03"/>
<dbReference type="Pfam" id="PF09115">
    <property type="entry name" value="DNApol3-delta_C"/>
    <property type="match status" value="1"/>
</dbReference>
<evidence type="ECO:0000256" key="7">
    <source>
        <dbReference type="ARBA" id="ARBA00049244"/>
    </source>
</evidence>
<evidence type="ECO:0000256" key="4">
    <source>
        <dbReference type="ARBA" id="ARBA00022695"/>
    </source>
</evidence>
<keyword evidence="5" id="KW-0235">DNA replication</keyword>
<dbReference type="InterPro" id="IPR027417">
    <property type="entry name" value="P-loop_NTPase"/>
</dbReference>
<dbReference type="Pfam" id="PF13177">
    <property type="entry name" value="DNA_pol3_delta2"/>
    <property type="match status" value="1"/>
</dbReference>
<dbReference type="RefSeq" id="WP_309320536.1">
    <property type="nucleotide sequence ID" value="NZ_CP120678.1"/>
</dbReference>
<dbReference type="Gene3D" id="3.40.50.300">
    <property type="entry name" value="P-loop containing nucleotide triphosphate hydrolases"/>
    <property type="match status" value="1"/>
</dbReference>
<keyword evidence="4 9" id="KW-0548">Nucleotidyltransferase</keyword>
<dbReference type="NCBIfam" id="TIGR00678">
    <property type="entry name" value="holB"/>
    <property type="match status" value="1"/>
</dbReference>
<dbReference type="InterPro" id="IPR015199">
    <property type="entry name" value="DNA_pol_III_delta_C"/>
</dbReference>
<evidence type="ECO:0000259" key="8">
    <source>
        <dbReference type="SMART" id="SM00382"/>
    </source>
</evidence>
<reference evidence="9" key="1">
    <citation type="submission" date="2023-03" db="EMBL/GenBank/DDBJ databases">
        <title>Selenobaculum gbiensis gen. nov. sp. nov., a new bacterium isolated from the gut microbiota of IBD patient.</title>
        <authorList>
            <person name="Yeo S."/>
            <person name="Park H."/>
            <person name="Huh C.S."/>
        </authorList>
    </citation>
    <scope>NUCLEOTIDE SEQUENCE</scope>
    <source>
        <strain evidence="9">ICN-92133</strain>
    </source>
</reference>
<dbReference type="GO" id="GO:0009360">
    <property type="term" value="C:DNA polymerase III complex"/>
    <property type="evidence" value="ECO:0007669"/>
    <property type="project" value="InterPro"/>
</dbReference>
<dbReference type="PANTHER" id="PTHR11669:SF8">
    <property type="entry name" value="DNA POLYMERASE III SUBUNIT DELTA"/>
    <property type="match status" value="1"/>
</dbReference>
<keyword evidence="10" id="KW-1185">Reference proteome</keyword>
<evidence type="ECO:0000256" key="6">
    <source>
        <dbReference type="ARBA" id="ARBA00022932"/>
    </source>
</evidence>
<organism evidence="9 10">
    <name type="scientific">Selenobaculum gibii</name>
    <dbReference type="NCBI Taxonomy" id="3054208"/>
    <lineage>
        <taxon>Bacteria</taxon>
        <taxon>Bacillati</taxon>
        <taxon>Bacillota</taxon>
        <taxon>Negativicutes</taxon>
        <taxon>Selenomonadales</taxon>
        <taxon>Selenomonadaceae</taxon>
        <taxon>Selenobaculum</taxon>
    </lineage>
</organism>
<evidence type="ECO:0000256" key="1">
    <source>
        <dbReference type="ARBA" id="ARBA00012417"/>
    </source>
</evidence>